<dbReference type="NCBIfam" id="TIGR00369">
    <property type="entry name" value="unchar_dom_1"/>
    <property type="match status" value="1"/>
</dbReference>
<dbReference type="PANTHER" id="PTHR43240">
    <property type="entry name" value="1,4-DIHYDROXY-2-NAPHTHOYL-COA THIOESTERASE 1"/>
    <property type="match status" value="1"/>
</dbReference>
<dbReference type="AlphaFoldDB" id="A0A934U3E8"/>
<accession>A0A934U3E8</accession>
<evidence type="ECO:0000256" key="1">
    <source>
        <dbReference type="ARBA" id="ARBA00022801"/>
    </source>
</evidence>
<dbReference type="Pfam" id="PF03061">
    <property type="entry name" value="4HBT"/>
    <property type="match status" value="1"/>
</dbReference>
<comment type="catalytic activity">
    <reaction evidence="3">
        <text>a long-chain fatty acyl-CoA + H2O = a long-chain fatty acid + CoA + H(+)</text>
        <dbReference type="Rhea" id="RHEA:67680"/>
        <dbReference type="ChEBI" id="CHEBI:15377"/>
        <dbReference type="ChEBI" id="CHEBI:15378"/>
        <dbReference type="ChEBI" id="CHEBI:57287"/>
        <dbReference type="ChEBI" id="CHEBI:57560"/>
        <dbReference type="ChEBI" id="CHEBI:83139"/>
    </reaction>
</comment>
<evidence type="ECO:0000256" key="4">
    <source>
        <dbReference type="ARBA" id="ARBA00038381"/>
    </source>
</evidence>
<gene>
    <name evidence="9" type="ORF">JGU71_08135</name>
</gene>
<dbReference type="EC" id="3.1.2.20" evidence="5"/>
<keyword evidence="10" id="KW-1185">Reference proteome</keyword>
<dbReference type="Gene3D" id="3.10.129.10">
    <property type="entry name" value="Hotdog Thioesterase"/>
    <property type="match status" value="1"/>
</dbReference>
<comment type="catalytic activity">
    <reaction evidence="2">
        <text>a fatty acyl-CoA + H2O = a fatty acid + CoA + H(+)</text>
        <dbReference type="Rhea" id="RHEA:16781"/>
        <dbReference type="ChEBI" id="CHEBI:15377"/>
        <dbReference type="ChEBI" id="CHEBI:15378"/>
        <dbReference type="ChEBI" id="CHEBI:28868"/>
        <dbReference type="ChEBI" id="CHEBI:57287"/>
        <dbReference type="ChEBI" id="CHEBI:77636"/>
        <dbReference type="EC" id="3.1.2.20"/>
    </reaction>
</comment>
<evidence type="ECO:0000313" key="9">
    <source>
        <dbReference type="EMBL" id="MBJ8338853.1"/>
    </source>
</evidence>
<dbReference type="PANTHER" id="PTHR43240:SF20">
    <property type="entry name" value="MEDIUM_LONG-CHAIN ACYL-COA THIOESTERASE YIGI"/>
    <property type="match status" value="1"/>
</dbReference>
<proteinExistence type="inferred from homology"/>
<organism evidence="9 10">
    <name type="scientific">Antrihabitans stalagmiti</name>
    <dbReference type="NCBI Taxonomy" id="2799499"/>
    <lineage>
        <taxon>Bacteria</taxon>
        <taxon>Bacillati</taxon>
        <taxon>Actinomycetota</taxon>
        <taxon>Actinomycetes</taxon>
        <taxon>Mycobacteriales</taxon>
        <taxon>Nocardiaceae</taxon>
        <taxon>Antrihabitans</taxon>
    </lineage>
</organism>
<comment type="catalytic activity">
    <reaction evidence="7">
        <text>a medium-chain fatty acyl-CoA + H2O = a medium-chain fatty acid + CoA + H(+)</text>
        <dbReference type="Rhea" id="RHEA:68184"/>
        <dbReference type="ChEBI" id="CHEBI:15377"/>
        <dbReference type="ChEBI" id="CHEBI:15378"/>
        <dbReference type="ChEBI" id="CHEBI:57287"/>
        <dbReference type="ChEBI" id="CHEBI:59558"/>
        <dbReference type="ChEBI" id="CHEBI:90546"/>
    </reaction>
</comment>
<dbReference type="GO" id="GO:0047617">
    <property type="term" value="F:fatty acyl-CoA hydrolase activity"/>
    <property type="evidence" value="ECO:0007669"/>
    <property type="project" value="UniProtKB-EC"/>
</dbReference>
<evidence type="ECO:0000256" key="2">
    <source>
        <dbReference type="ARBA" id="ARBA00035880"/>
    </source>
</evidence>
<evidence type="ECO:0000256" key="7">
    <source>
        <dbReference type="ARBA" id="ARBA00048062"/>
    </source>
</evidence>
<feature type="domain" description="Thioesterase" evidence="8">
    <location>
        <begin position="47"/>
        <end position="119"/>
    </location>
</feature>
<dbReference type="InterPro" id="IPR003736">
    <property type="entry name" value="PAAI_dom"/>
</dbReference>
<sequence>MTLTIDDARRILAGQPFNSLVGGRITVFREGKATLQIPIRDELRQQFGLVHGGVLAYAADNVLTFAAGSVLGPNVLTAGFTITYLRPAAGKTLRAEAEVISATRRQALCHCEIYSDDDGREPILVAAAQGTTKLLEKAA</sequence>
<evidence type="ECO:0000256" key="6">
    <source>
        <dbReference type="ARBA" id="ARBA00040062"/>
    </source>
</evidence>
<evidence type="ECO:0000259" key="8">
    <source>
        <dbReference type="Pfam" id="PF03061"/>
    </source>
</evidence>
<name>A0A934U3E8_9NOCA</name>
<dbReference type="InterPro" id="IPR029069">
    <property type="entry name" value="HotDog_dom_sf"/>
</dbReference>
<evidence type="ECO:0000256" key="5">
    <source>
        <dbReference type="ARBA" id="ARBA00038894"/>
    </source>
</evidence>
<protein>
    <recommendedName>
        <fullName evidence="6">Medium/long-chain acyl-CoA thioesterase YigI</fullName>
        <ecNumber evidence="5">3.1.2.20</ecNumber>
    </recommendedName>
</protein>
<keyword evidence="1" id="KW-0378">Hydrolase</keyword>
<comment type="caution">
    <text evidence="9">The sequence shown here is derived from an EMBL/GenBank/DDBJ whole genome shotgun (WGS) entry which is preliminary data.</text>
</comment>
<dbReference type="InterPro" id="IPR006683">
    <property type="entry name" value="Thioestr_dom"/>
</dbReference>
<evidence type="ECO:0000256" key="3">
    <source>
        <dbReference type="ARBA" id="ARBA00036002"/>
    </source>
</evidence>
<dbReference type="Proteomes" id="UP000655868">
    <property type="component" value="Unassembled WGS sequence"/>
</dbReference>
<dbReference type="EMBL" id="JAEMNV010000002">
    <property type="protein sequence ID" value="MBJ8338853.1"/>
    <property type="molecule type" value="Genomic_DNA"/>
</dbReference>
<reference evidence="9" key="1">
    <citation type="submission" date="2020-12" db="EMBL/GenBank/DDBJ databases">
        <title>Antrihabitans popcorni sp. nov. and Antrihabitans auranticaus sp. nov., isolated from a larva cave.</title>
        <authorList>
            <person name="Lee S.D."/>
            <person name="Kim I.S."/>
        </authorList>
    </citation>
    <scope>NUCLEOTIDE SEQUENCE</scope>
    <source>
        <strain evidence="9">YC3-6</strain>
    </source>
</reference>
<dbReference type="RefSeq" id="WP_199703492.1">
    <property type="nucleotide sequence ID" value="NZ_JAEMNV010000002.1"/>
</dbReference>
<evidence type="ECO:0000313" key="10">
    <source>
        <dbReference type="Proteomes" id="UP000655868"/>
    </source>
</evidence>
<dbReference type="SUPFAM" id="SSF54637">
    <property type="entry name" value="Thioesterase/thiol ester dehydrase-isomerase"/>
    <property type="match status" value="1"/>
</dbReference>
<comment type="similarity">
    <text evidence="4">Belongs to the YigI thioesterase family.</text>
</comment>
<dbReference type="CDD" id="cd03443">
    <property type="entry name" value="PaaI_thioesterase"/>
    <property type="match status" value="1"/>
</dbReference>